<proteinExistence type="predicted"/>
<protein>
    <submittedName>
        <fullName evidence="1">Uncharacterized protein</fullName>
    </submittedName>
</protein>
<evidence type="ECO:0000313" key="1">
    <source>
        <dbReference type="EMBL" id="KAI5058988.1"/>
    </source>
</evidence>
<organism evidence="1 2">
    <name type="scientific">Adiantum capillus-veneris</name>
    <name type="common">Maidenhair fern</name>
    <dbReference type="NCBI Taxonomy" id="13818"/>
    <lineage>
        <taxon>Eukaryota</taxon>
        <taxon>Viridiplantae</taxon>
        <taxon>Streptophyta</taxon>
        <taxon>Embryophyta</taxon>
        <taxon>Tracheophyta</taxon>
        <taxon>Polypodiopsida</taxon>
        <taxon>Polypodiidae</taxon>
        <taxon>Polypodiales</taxon>
        <taxon>Pteridineae</taxon>
        <taxon>Pteridaceae</taxon>
        <taxon>Vittarioideae</taxon>
        <taxon>Adiantum</taxon>
    </lineage>
</organism>
<gene>
    <name evidence="1" type="ORF">GOP47_0025307</name>
</gene>
<comment type="caution">
    <text evidence="1">The sequence shown here is derived from an EMBL/GenBank/DDBJ whole genome shotgun (WGS) entry which is preliminary data.</text>
</comment>
<name>A0A9D4Z278_ADICA</name>
<dbReference type="EMBL" id="JABFUD020000025">
    <property type="protein sequence ID" value="KAI5058988.1"/>
    <property type="molecule type" value="Genomic_DNA"/>
</dbReference>
<sequence length="77" mass="8509">MPQKRAIGFASPTISIDAMLVENLIEVKSVIEFFQPLQVLMPGGLDPTSLGSSLYIQAMLMDEFTTSTGEPRKEMME</sequence>
<accession>A0A9D4Z278</accession>
<reference evidence="1" key="1">
    <citation type="submission" date="2021-01" db="EMBL/GenBank/DDBJ databases">
        <title>Adiantum capillus-veneris genome.</title>
        <authorList>
            <person name="Fang Y."/>
            <person name="Liao Q."/>
        </authorList>
    </citation>
    <scope>NUCLEOTIDE SEQUENCE</scope>
    <source>
        <strain evidence="1">H3</strain>
        <tissue evidence="1">Leaf</tissue>
    </source>
</reference>
<keyword evidence="2" id="KW-1185">Reference proteome</keyword>
<dbReference type="Proteomes" id="UP000886520">
    <property type="component" value="Chromosome 25"/>
</dbReference>
<dbReference type="AlphaFoldDB" id="A0A9D4Z278"/>
<evidence type="ECO:0000313" key="2">
    <source>
        <dbReference type="Proteomes" id="UP000886520"/>
    </source>
</evidence>